<proteinExistence type="predicted"/>
<organism evidence="2 3">
    <name type="scientific">Euphydryas editha</name>
    <name type="common">Edith's checkerspot</name>
    <dbReference type="NCBI Taxonomy" id="104508"/>
    <lineage>
        <taxon>Eukaryota</taxon>
        <taxon>Metazoa</taxon>
        <taxon>Ecdysozoa</taxon>
        <taxon>Arthropoda</taxon>
        <taxon>Hexapoda</taxon>
        <taxon>Insecta</taxon>
        <taxon>Pterygota</taxon>
        <taxon>Neoptera</taxon>
        <taxon>Endopterygota</taxon>
        <taxon>Lepidoptera</taxon>
        <taxon>Glossata</taxon>
        <taxon>Ditrysia</taxon>
        <taxon>Papilionoidea</taxon>
        <taxon>Nymphalidae</taxon>
        <taxon>Nymphalinae</taxon>
        <taxon>Euphydryas</taxon>
    </lineage>
</organism>
<dbReference type="InterPro" id="IPR036397">
    <property type="entry name" value="RNaseH_sf"/>
</dbReference>
<dbReference type="Gene3D" id="3.30.420.10">
    <property type="entry name" value="Ribonuclease H-like superfamily/Ribonuclease H"/>
    <property type="match status" value="1"/>
</dbReference>
<dbReference type="InterPro" id="IPR057670">
    <property type="entry name" value="SH3_retrovirus"/>
</dbReference>
<keyword evidence="3" id="KW-1185">Reference proteome</keyword>
<dbReference type="EMBL" id="CAKOGL010000019">
    <property type="protein sequence ID" value="CAH2098395.1"/>
    <property type="molecule type" value="Genomic_DNA"/>
</dbReference>
<dbReference type="PANTHER" id="PTHR42648">
    <property type="entry name" value="TRANSPOSASE, PUTATIVE-RELATED"/>
    <property type="match status" value="1"/>
</dbReference>
<name>A0AAU9UGF9_EUPED</name>
<dbReference type="Proteomes" id="UP001153954">
    <property type="component" value="Unassembled WGS sequence"/>
</dbReference>
<evidence type="ECO:0000313" key="3">
    <source>
        <dbReference type="Proteomes" id="UP001153954"/>
    </source>
</evidence>
<gene>
    <name evidence="2" type="ORF">EEDITHA_LOCUS13510</name>
</gene>
<comment type="caution">
    <text evidence="2">The sequence shown here is derived from an EMBL/GenBank/DDBJ whole genome shotgun (WGS) entry which is preliminary data.</text>
</comment>
<dbReference type="AlphaFoldDB" id="A0AAU9UGF9"/>
<dbReference type="InterPro" id="IPR039537">
    <property type="entry name" value="Retrotran_Ty1/copia-like"/>
</dbReference>
<evidence type="ECO:0000313" key="2">
    <source>
        <dbReference type="EMBL" id="CAH2098395.1"/>
    </source>
</evidence>
<dbReference type="Pfam" id="PF25597">
    <property type="entry name" value="SH3_retrovirus"/>
    <property type="match status" value="1"/>
</dbReference>
<evidence type="ECO:0000259" key="1">
    <source>
        <dbReference type="Pfam" id="PF25597"/>
    </source>
</evidence>
<reference evidence="2" key="1">
    <citation type="submission" date="2022-03" db="EMBL/GenBank/DDBJ databases">
        <authorList>
            <person name="Tunstrom K."/>
        </authorList>
    </citation>
    <scope>NUCLEOTIDE SEQUENCE</scope>
</reference>
<feature type="domain" description="Retroviral polymerase SH3-like" evidence="1">
    <location>
        <begin position="61"/>
        <end position="111"/>
    </location>
</feature>
<dbReference type="PANTHER" id="PTHR42648:SF28">
    <property type="entry name" value="TRANSPOSON-ENCODED PROTEIN WITH RIBONUCLEASE H-LIKE AND RETROVIRUS ZINC FINGER-LIKE DOMAINS"/>
    <property type="match status" value="1"/>
</dbReference>
<sequence length="180" mass="21245">MDIGRCLMREAKIHSRYWPEVIKTAAYLKNRTIANTVENKTPYEIFFGIKPNVEHLKIYGSRVFVRVPEVLRNNKWDDKAQLGILVGYNENSYRVLLKIVNARHVQVVEENIKLICLEKLDDQRENSRYGNPVLHFIYTNYIDANVPFEEAMNSHDCEQWQRAMDSEINSLNKNNTWQID</sequence>
<protein>
    <recommendedName>
        <fullName evidence="1">Retroviral polymerase SH3-like domain-containing protein</fullName>
    </recommendedName>
</protein>
<dbReference type="GO" id="GO:0003676">
    <property type="term" value="F:nucleic acid binding"/>
    <property type="evidence" value="ECO:0007669"/>
    <property type="project" value="InterPro"/>
</dbReference>
<accession>A0AAU9UGF9</accession>